<accession>A0A7L0DA07</accession>
<evidence type="ECO:0000256" key="10">
    <source>
        <dbReference type="ARBA" id="ARBA00071128"/>
    </source>
</evidence>
<evidence type="ECO:0000256" key="8">
    <source>
        <dbReference type="ARBA" id="ARBA00066149"/>
    </source>
</evidence>
<feature type="domain" description="DED" evidence="13">
    <location>
        <begin position="3"/>
        <end position="81"/>
    </location>
</feature>
<dbReference type="InterPro" id="IPR016729">
    <property type="entry name" value="FADD"/>
</dbReference>
<dbReference type="FunFam" id="1.10.533.10:FF:000062">
    <property type="entry name" value="Fas-associated via death domain"/>
    <property type="match status" value="1"/>
</dbReference>
<dbReference type="FunFam" id="1.10.533.10:FF:000059">
    <property type="entry name" value="Fas-associated via death domain"/>
    <property type="match status" value="1"/>
</dbReference>
<dbReference type="SMART" id="SM00005">
    <property type="entry name" value="DEATH"/>
    <property type="match status" value="1"/>
</dbReference>
<protein>
    <recommendedName>
        <fullName evidence="9">FAS-associated death domain protein</fullName>
    </recommendedName>
    <alternativeName>
        <fullName evidence="11">FAS-associating death domain-containing protein</fullName>
    </alternativeName>
    <alternativeName>
        <fullName evidence="10">Fas-associated death domain protein</fullName>
    </alternativeName>
</protein>
<dbReference type="GO" id="GO:2001238">
    <property type="term" value="P:positive regulation of extrinsic apoptotic signaling pathway"/>
    <property type="evidence" value="ECO:0007669"/>
    <property type="project" value="UniProtKB-ARBA"/>
</dbReference>
<dbReference type="SMART" id="SM00031">
    <property type="entry name" value="DED"/>
    <property type="match status" value="1"/>
</dbReference>
<feature type="domain" description="Death" evidence="12">
    <location>
        <begin position="98"/>
        <end position="180"/>
    </location>
</feature>
<dbReference type="Proteomes" id="UP000545435">
    <property type="component" value="Unassembled WGS sequence"/>
</dbReference>
<dbReference type="GO" id="GO:0045089">
    <property type="term" value="P:positive regulation of innate immune response"/>
    <property type="evidence" value="ECO:0007669"/>
    <property type="project" value="TreeGrafter"/>
</dbReference>
<evidence type="ECO:0000256" key="4">
    <source>
        <dbReference type="ARBA" id="ARBA00022588"/>
    </source>
</evidence>
<dbReference type="Gene3D" id="1.10.533.10">
    <property type="entry name" value="Death Domain, Fas"/>
    <property type="match status" value="2"/>
</dbReference>
<evidence type="ECO:0000259" key="13">
    <source>
        <dbReference type="PROSITE" id="PS50168"/>
    </source>
</evidence>
<comment type="subunit">
    <text evidence="8">Can self-associate. Component of the AIM2 PANoptosome complex, a multiprotein complex that drives inflammatory cell death (PANoptosis). Component of the death-induced signaling complex (DISC) composed of cell surface receptor FAS/CD95 or TNFRSF1A, adapter protein FADD and the CASP8 protease; recruitment of CASP8 to the complex is required for processing of CASP8 into the p18 and p10 subunits. Interacts (via death domain) with FAS (via death domain). Interacts directly (via DED domain) with NOL3 (via CARD domain); inhibits death-inducing signaling complex (DISC) assembly by inhibiting the increase in FAS-FADD binding induced by FAS activation. Interacts with CFLAR, PEA15 and MBD4. When phosphorylated, part of a complex containing HIPK3 and FAS. May interact with MAVS/IPS1. Interacts with MOCV v-CFLAR protein and PIDD1. Interacts with RIPK1 and TRADD. Interacts with stimulated TNFRSF10B. Interacts with DDX24.</text>
</comment>
<name>A0A7L0DA07_9CHAR</name>
<evidence type="ECO:0000313" key="15">
    <source>
        <dbReference type="Proteomes" id="UP000545435"/>
    </source>
</evidence>
<keyword evidence="3" id="KW-0597">Phosphoprotein</keyword>
<dbReference type="PROSITE" id="PS50017">
    <property type="entry name" value="DEATH_DOMAIN"/>
    <property type="match status" value="1"/>
</dbReference>
<evidence type="ECO:0000259" key="12">
    <source>
        <dbReference type="PROSITE" id="PS50017"/>
    </source>
</evidence>
<organism evidence="14 15">
    <name type="scientific">Rostratula benghalensis</name>
    <name type="common">greater painted-snipe</name>
    <dbReference type="NCBI Taxonomy" id="118793"/>
    <lineage>
        <taxon>Eukaryota</taxon>
        <taxon>Metazoa</taxon>
        <taxon>Chordata</taxon>
        <taxon>Craniata</taxon>
        <taxon>Vertebrata</taxon>
        <taxon>Euteleostomi</taxon>
        <taxon>Archelosauria</taxon>
        <taxon>Archosauria</taxon>
        <taxon>Dinosauria</taxon>
        <taxon>Saurischia</taxon>
        <taxon>Theropoda</taxon>
        <taxon>Coelurosauria</taxon>
        <taxon>Aves</taxon>
        <taxon>Neognathae</taxon>
        <taxon>Neoaves</taxon>
        <taxon>Charadriiformes</taxon>
        <taxon>Rostratulidae</taxon>
        <taxon>Rostratula</taxon>
    </lineage>
</organism>
<keyword evidence="2" id="KW-0963">Cytoplasm</keyword>
<proteinExistence type="predicted"/>
<dbReference type="PROSITE" id="PS50168">
    <property type="entry name" value="DED"/>
    <property type="match status" value="1"/>
</dbReference>
<reference evidence="14 15" key="1">
    <citation type="submission" date="2019-09" db="EMBL/GenBank/DDBJ databases">
        <title>Bird 10,000 Genomes (B10K) Project - Family phase.</title>
        <authorList>
            <person name="Zhang G."/>
        </authorList>
    </citation>
    <scope>NUCLEOTIDE SEQUENCE [LARGE SCALE GENOMIC DNA]</scope>
    <source>
        <strain evidence="14">B10K-DU-006-20</strain>
        <tissue evidence="14">Mixed tissue sample</tissue>
    </source>
</reference>
<dbReference type="CDD" id="cd08306">
    <property type="entry name" value="Death_FADD"/>
    <property type="match status" value="1"/>
</dbReference>
<dbReference type="InterPro" id="IPR000488">
    <property type="entry name" value="Death_dom"/>
</dbReference>
<keyword evidence="6" id="KW-0391">Immunity</keyword>
<evidence type="ECO:0000313" key="14">
    <source>
        <dbReference type="EMBL" id="NXJ66139.1"/>
    </source>
</evidence>
<evidence type="ECO:0000256" key="5">
    <source>
        <dbReference type="ARBA" id="ARBA00022703"/>
    </source>
</evidence>
<dbReference type="GO" id="GO:0031265">
    <property type="term" value="C:CD95 death-inducing signaling complex"/>
    <property type="evidence" value="ECO:0007669"/>
    <property type="project" value="TreeGrafter"/>
</dbReference>
<dbReference type="Pfam" id="PF00531">
    <property type="entry name" value="Death"/>
    <property type="match status" value="1"/>
</dbReference>
<dbReference type="Pfam" id="PF01335">
    <property type="entry name" value="DED"/>
    <property type="match status" value="1"/>
</dbReference>
<gene>
    <name evidence="14" type="primary">Fadd</name>
    <name evidence="14" type="ORF">ROSBEN_R06139</name>
</gene>
<dbReference type="PANTHER" id="PTHR15077:SF10">
    <property type="entry name" value="FAS-ASSOCIATED DEATH DOMAIN PROTEIN"/>
    <property type="match status" value="1"/>
</dbReference>
<evidence type="ECO:0000256" key="6">
    <source>
        <dbReference type="ARBA" id="ARBA00022859"/>
    </source>
</evidence>
<dbReference type="GO" id="GO:0005123">
    <property type="term" value="F:death receptor binding"/>
    <property type="evidence" value="ECO:0007669"/>
    <property type="project" value="TreeGrafter"/>
</dbReference>
<dbReference type="GO" id="GO:0097191">
    <property type="term" value="P:extrinsic apoptotic signaling pathway"/>
    <property type="evidence" value="ECO:0007669"/>
    <property type="project" value="TreeGrafter"/>
</dbReference>
<keyword evidence="5" id="KW-0053">Apoptosis</keyword>
<feature type="non-terminal residue" evidence="14">
    <location>
        <position position="180"/>
    </location>
</feature>
<dbReference type="InterPro" id="IPR001875">
    <property type="entry name" value="DED_dom"/>
</dbReference>
<dbReference type="GO" id="GO:0005737">
    <property type="term" value="C:cytoplasm"/>
    <property type="evidence" value="ECO:0007669"/>
    <property type="project" value="UniProtKB-SubCell"/>
</dbReference>
<dbReference type="GO" id="GO:0045087">
    <property type="term" value="P:innate immune response"/>
    <property type="evidence" value="ECO:0007669"/>
    <property type="project" value="UniProtKB-KW"/>
</dbReference>
<dbReference type="SUPFAM" id="SSF47986">
    <property type="entry name" value="DEATH domain"/>
    <property type="match status" value="2"/>
</dbReference>
<evidence type="ECO:0000256" key="11">
    <source>
        <dbReference type="ARBA" id="ARBA00075696"/>
    </source>
</evidence>
<comment type="subcellular location">
    <subcellularLocation>
        <location evidence="1">Cytoplasm</location>
    </subcellularLocation>
</comment>
<evidence type="ECO:0000256" key="9">
    <source>
        <dbReference type="ARBA" id="ARBA00069996"/>
    </source>
</evidence>
<evidence type="ECO:0000256" key="2">
    <source>
        <dbReference type="ARBA" id="ARBA00022490"/>
    </source>
</evidence>
<comment type="function">
    <text evidence="7">Apoptotic adapter molecule that recruits caspases CASP8 or CASP10 to the activated FAS/CD95 or TNFRSF1A/TNFR-1 receptors. The resulting aggregate called the death-inducing signaling complex (DISC) performs CASP8 proteolytic activation. Active CASP8 initiates the subsequent cascade of caspases mediating apoptosis. Involved in interferon-mediated antiviral immune response, playing a role in the positive regulation of interferon signaling.</text>
</comment>
<feature type="non-terminal residue" evidence="14">
    <location>
        <position position="1"/>
    </location>
</feature>
<dbReference type="GO" id="GO:0001819">
    <property type="term" value="P:positive regulation of cytokine production"/>
    <property type="evidence" value="ECO:0007669"/>
    <property type="project" value="UniProtKB-ARBA"/>
</dbReference>
<dbReference type="CDD" id="cd08336">
    <property type="entry name" value="DED_FADD"/>
    <property type="match status" value="1"/>
</dbReference>
<evidence type="ECO:0000256" key="3">
    <source>
        <dbReference type="ARBA" id="ARBA00022553"/>
    </source>
</evidence>
<keyword evidence="15" id="KW-1185">Reference proteome</keyword>
<evidence type="ECO:0000256" key="7">
    <source>
        <dbReference type="ARBA" id="ARBA00059068"/>
    </source>
</evidence>
<keyword evidence="4" id="KW-0399">Innate immunity</keyword>
<dbReference type="PANTHER" id="PTHR15077">
    <property type="entry name" value="FAS-ASSOCIATING DEATH DOMAIN-CONTAINING PROTEIN FADD"/>
    <property type="match status" value="1"/>
</dbReference>
<sequence>MDPFLALLNSFSSFLSDSELAALKFLCRGEISKKKLESVQSGRDLFSILLEQQLIASDNVSFLEELFKNIKRQDLISQLKQFEEEGEVGAPDEQADAHEKPIEVICDNVGKDWKMLMRKLEVSEVKLERVVAANPYNLREQLHQSLREWQRWKGRDAKVTELIKALRDCKMNLVADNVEQ</sequence>
<dbReference type="AlphaFoldDB" id="A0A7L0DA07"/>
<dbReference type="EMBL" id="VXAI01000142">
    <property type="protein sequence ID" value="NXJ66139.1"/>
    <property type="molecule type" value="Genomic_DNA"/>
</dbReference>
<comment type="caution">
    <text evidence="14">The sequence shown here is derived from an EMBL/GenBank/DDBJ whole genome shotgun (WGS) entry which is preliminary data.</text>
</comment>
<evidence type="ECO:0000256" key="1">
    <source>
        <dbReference type="ARBA" id="ARBA00004496"/>
    </source>
</evidence>
<dbReference type="InterPro" id="IPR011029">
    <property type="entry name" value="DEATH-like_dom_sf"/>
</dbReference>
<dbReference type="GO" id="GO:0030674">
    <property type="term" value="F:protein-macromolecule adaptor activity"/>
    <property type="evidence" value="ECO:0007669"/>
    <property type="project" value="UniProtKB-ARBA"/>
</dbReference>
<dbReference type="GO" id="GO:0089720">
    <property type="term" value="F:caspase binding"/>
    <property type="evidence" value="ECO:0007669"/>
    <property type="project" value="TreeGrafter"/>
</dbReference>